<dbReference type="EMBL" id="LT575490">
    <property type="protein sequence ID" value="SAY41625.1"/>
    <property type="molecule type" value="Genomic_DNA"/>
</dbReference>
<gene>
    <name evidence="2" type="ORF">PWN146_00288</name>
</gene>
<protein>
    <recommendedName>
        <fullName evidence="3">Exc2 family lipoprotein</fullName>
    </recommendedName>
</protein>
<keyword evidence="1" id="KW-0732">Signal</keyword>
<dbReference type="NCBIfam" id="NF033828">
    <property type="entry name" value="entry_exc2_fam"/>
    <property type="match status" value="1"/>
</dbReference>
<evidence type="ECO:0000256" key="1">
    <source>
        <dbReference type="SAM" id="SignalP"/>
    </source>
</evidence>
<reference evidence="2" key="1">
    <citation type="submission" date="2016-05" db="EMBL/GenBank/DDBJ databases">
        <authorList>
            <person name="Cock P.J.A."/>
            <person name="Cock P.J.A."/>
        </authorList>
    </citation>
    <scope>NUCLEOTIDE SEQUENCE</scope>
    <source>
        <strain evidence="2">PWN146_assembly</strain>
    </source>
</reference>
<sequence>MKKMKSAALLLPLLAISACTHHLSSAEQHAKHYIYQTRDDFDPQFRTDVNGSIKNAVPMFEQFYQWGKKDRVAGVARSEAQKKADYLASAEFQQNMEHKTIFINRAYSSADNPKRRQVLSQEAVGAYWDGYEGR</sequence>
<proteinExistence type="predicted"/>
<accession>A0A1C3H993</accession>
<organism evidence="2">
    <name type="scientific">Serratia marcescens</name>
    <dbReference type="NCBI Taxonomy" id="615"/>
    <lineage>
        <taxon>Bacteria</taxon>
        <taxon>Pseudomonadati</taxon>
        <taxon>Pseudomonadota</taxon>
        <taxon>Gammaproteobacteria</taxon>
        <taxon>Enterobacterales</taxon>
        <taxon>Yersiniaceae</taxon>
        <taxon>Serratia</taxon>
    </lineage>
</organism>
<feature type="signal peptide" evidence="1">
    <location>
        <begin position="1"/>
        <end position="20"/>
    </location>
</feature>
<dbReference type="AlphaFoldDB" id="A0A1C3H993"/>
<dbReference type="PROSITE" id="PS51257">
    <property type="entry name" value="PROKAR_LIPOPROTEIN"/>
    <property type="match status" value="1"/>
</dbReference>
<name>A0A1C3H993_SERMA</name>
<evidence type="ECO:0008006" key="3">
    <source>
        <dbReference type="Google" id="ProtNLM"/>
    </source>
</evidence>
<evidence type="ECO:0000313" key="2">
    <source>
        <dbReference type="EMBL" id="SAY41625.1"/>
    </source>
</evidence>
<feature type="chain" id="PRO_5008674977" description="Exc2 family lipoprotein" evidence="1">
    <location>
        <begin position="21"/>
        <end position="134"/>
    </location>
</feature>